<dbReference type="PANTHER" id="PTHR43695">
    <property type="entry name" value="PUTATIVE (AFU_ORTHOLOGUE AFUA_2G17250)-RELATED"/>
    <property type="match status" value="1"/>
</dbReference>
<sequence length="216" mass="23599">MKILLAGDSTVARCPSYEYPMSGWGNELAPFVSQWGAVYNFAKGGVSTETFRDEGLWALLLAELGQGDVVLLQFGHNDQKRSHLGPETGYRSNLERMITEVVAGGSQPVLCTPVERRNFIDGRQRLTLAAYADAVRRIGRRQQVPVIELNDWTAALYDTAGENGSIAYFTHLEPGSHAHWPDGLLDDTHFNCTGAAEVAGHVARELALICNKVAVA</sequence>
<dbReference type="RefSeq" id="WP_110484614.1">
    <property type="nucleotide sequence ID" value="NZ_QJVC01000004.1"/>
</dbReference>
<dbReference type="CDD" id="cd01821">
    <property type="entry name" value="Rhamnogalacturan_acetylesterase_like"/>
    <property type="match status" value="1"/>
</dbReference>
<comment type="caution">
    <text evidence="4">The sequence shown here is derived from an EMBL/GenBank/DDBJ whole genome shotgun (WGS) entry which is preliminary data.</text>
</comment>
<dbReference type="InterPro" id="IPR036514">
    <property type="entry name" value="SGNH_hydro_sf"/>
</dbReference>
<dbReference type="Gene3D" id="3.40.50.1110">
    <property type="entry name" value="SGNH hydrolase"/>
    <property type="match status" value="1"/>
</dbReference>
<dbReference type="Proteomes" id="UP000247980">
    <property type="component" value="Unassembled WGS sequence"/>
</dbReference>
<gene>
    <name evidence="4" type="ORF">CVS30_06990</name>
</gene>
<name>A0A2V5ISS9_9MICC</name>
<feature type="domain" description="SGNH hydrolase-type esterase" evidence="3">
    <location>
        <begin position="7"/>
        <end position="194"/>
    </location>
</feature>
<comment type="similarity">
    <text evidence="1">Belongs to the 'GDSL' lipolytic enzyme family.</text>
</comment>
<evidence type="ECO:0000313" key="5">
    <source>
        <dbReference type="Proteomes" id="UP000247980"/>
    </source>
</evidence>
<accession>A0A2V5ISS9</accession>
<keyword evidence="2" id="KW-0378">Hydrolase</keyword>
<dbReference type="SUPFAM" id="SSF52266">
    <property type="entry name" value="SGNH hydrolase"/>
    <property type="match status" value="1"/>
</dbReference>
<protein>
    <submittedName>
        <fullName evidence="4">GDSL family lipase</fullName>
    </submittedName>
</protein>
<evidence type="ECO:0000256" key="2">
    <source>
        <dbReference type="ARBA" id="ARBA00022801"/>
    </source>
</evidence>
<reference evidence="4 5" key="1">
    <citation type="submission" date="2018-05" db="EMBL/GenBank/DDBJ databases">
        <title>Genetic diversity of glacier-inhabiting Cryobacterium bacteria in China and description of Cryobacterium mengkeensis sp. nov. and Arthrobacter glacialis sp. nov.</title>
        <authorList>
            <person name="Liu Q."/>
            <person name="Xin Y.-H."/>
        </authorList>
    </citation>
    <scope>NUCLEOTIDE SEQUENCE [LARGE SCALE GENOMIC DNA]</scope>
    <source>
        <strain evidence="4 5">B7</strain>
    </source>
</reference>
<evidence type="ECO:0000259" key="3">
    <source>
        <dbReference type="Pfam" id="PF13472"/>
    </source>
</evidence>
<dbReference type="Pfam" id="PF13472">
    <property type="entry name" value="Lipase_GDSL_2"/>
    <property type="match status" value="1"/>
</dbReference>
<evidence type="ECO:0000313" key="4">
    <source>
        <dbReference type="EMBL" id="PYI39051.1"/>
    </source>
</evidence>
<proteinExistence type="inferred from homology"/>
<dbReference type="InterPro" id="IPR013830">
    <property type="entry name" value="SGNH_hydro"/>
</dbReference>
<dbReference type="InterPro" id="IPR037459">
    <property type="entry name" value="RhgT-like"/>
</dbReference>
<dbReference type="PANTHER" id="PTHR43695:SF1">
    <property type="entry name" value="RHAMNOGALACTURONAN ACETYLESTERASE"/>
    <property type="match status" value="1"/>
</dbReference>
<evidence type="ECO:0000256" key="1">
    <source>
        <dbReference type="ARBA" id="ARBA00008668"/>
    </source>
</evidence>
<keyword evidence="5" id="KW-1185">Reference proteome</keyword>
<organism evidence="4 5">
    <name type="scientific">Arthrobacter psychrolactophilus</name>
    <dbReference type="NCBI Taxonomy" id="92442"/>
    <lineage>
        <taxon>Bacteria</taxon>
        <taxon>Bacillati</taxon>
        <taxon>Actinomycetota</taxon>
        <taxon>Actinomycetes</taxon>
        <taxon>Micrococcales</taxon>
        <taxon>Micrococcaceae</taxon>
        <taxon>Arthrobacter</taxon>
    </lineage>
</organism>
<dbReference type="EMBL" id="QJVC01000004">
    <property type="protein sequence ID" value="PYI39051.1"/>
    <property type="molecule type" value="Genomic_DNA"/>
</dbReference>
<dbReference type="OrthoDB" id="9802318at2"/>
<dbReference type="AlphaFoldDB" id="A0A2V5ISS9"/>
<dbReference type="GO" id="GO:0016787">
    <property type="term" value="F:hydrolase activity"/>
    <property type="evidence" value="ECO:0007669"/>
    <property type="project" value="UniProtKB-KW"/>
</dbReference>